<dbReference type="CDD" id="cd06558">
    <property type="entry name" value="crotonase-like"/>
    <property type="match status" value="1"/>
</dbReference>
<dbReference type="Proteomes" id="UP000409037">
    <property type="component" value="Unassembled WGS sequence"/>
</dbReference>
<dbReference type="Gene3D" id="1.10.12.10">
    <property type="entry name" value="Lyase 2-enoyl-coa Hydratase, Chain A, domain 2"/>
    <property type="match status" value="1"/>
</dbReference>
<evidence type="ECO:0000313" key="4">
    <source>
        <dbReference type="EMBL" id="VVO03717.1"/>
    </source>
</evidence>
<dbReference type="RefSeq" id="WP_150798426.1">
    <property type="nucleotide sequence ID" value="NZ_CABVHU010000006.1"/>
</dbReference>
<accession>A0A5E7CG51</accession>
<dbReference type="EC" id="4.2.1.150" evidence="4"/>
<dbReference type="PANTHER" id="PTHR11941">
    <property type="entry name" value="ENOYL-COA HYDRATASE-RELATED"/>
    <property type="match status" value="1"/>
</dbReference>
<dbReference type="Pfam" id="PF00378">
    <property type="entry name" value="ECH_1"/>
    <property type="match status" value="1"/>
</dbReference>
<dbReference type="OrthoDB" id="9775794at2"/>
<dbReference type="InterPro" id="IPR018376">
    <property type="entry name" value="Enoyl-CoA_hyd/isom_CS"/>
</dbReference>
<dbReference type="Gene3D" id="3.90.226.10">
    <property type="entry name" value="2-enoyl-CoA Hydratase, Chain A, domain 1"/>
    <property type="match status" value="1"/>
</dbReference>
<evidence type="ECO:0000256" key="3">
    <source>
        <dbReference type="RuleBase" id="RU003707"/>
    </source>
</evidence>
<protein>
    <submittedName>
        <fullName evidence="4">Short-chain-enoyl-CoA hydratase</fullName>
        <ecNumber evidence="4">4.2.1.150</ecNumber>
    </submittedName>
</protein>
<dbReference type="InterPro" id="IPR029045">
    <property type="entry name" value="ClpP/crotonase-like_dom_sf"/>
</dbReference>
<dbReference type="GO" id="GO:0018812">
    <property type="term" value="F:3-hydroxyacyl-CoA dehydratase activity"/>
    <property type="evidence" value="ECO:0007669"/>
    <property type="project" value="UniProtKB-EC"/>
</dbReference>
<evidence type="ECO:0000256" key="1">
    <source>
        <dbReference type="ARBA" id="ARBA00005254"/>
    </source>
</evidence>
<dbReference type="InterPro" id="IPR001753">
    <property type="entry name" value="Enoyl-CoA_hydra/iso"/>
</dbReference>
<keyword evidence="2 4" id="KW-0456">Lyase</keyword>
<dbReference type="PANTHER" id="PTHR11941:SF54">
    <property type="entry name" value="ENOYL-COA HYDRATASE, MITOCHONDRIAL"/>
    <property type="match status" value="1"/>
</dbReference>
<organism evidence="4 5">
    <name type="scientific">Pseudomonas fluorescens</name>
    <dbReference type="NCBI Taxonomy" id="294"/>
    <lineage>
        <taxon>Bacteria</taxon>
        <taxon>Pseudomonadati</taxon>
        <taxon>Pseudomonadota</taxon>
        <taxon>Gammaproteobacteria</taxon>
        <taxon>Pseudomonadales</taxon>
        <taxon>Pseudomonadaceae</taxon>
        <taxon>Pseudomonas</taxon>
    </lineage>
</organism>
<dbReference type="EMBL" id="CABVHU010000006">
    <property type="protein sequence ID" value="VVO03717.1"/>
    <property type="molecule type" value="Genomic_DNA"/>
</dbReference>
<dbReference type="InterPro" id="IPR014748">
    <property type="entry name" value="Enoyl-CoA_hydra_C"/>
</dbReference>
<dbReference type="SUPFAM" id="SSF52096">
    <property type="entry name" value="ClpP/crotonase"/>
    <property type="match status" value="1"/>
</dbReference>
<sequence length="265" mass="28596">MSLQTAEPPSLTLLKHGRCAVIQINRPRRRNALDLATMTQLVDMIDALNHDPDAWIVMLTGSGDAAFCAGADLKEANDLAASGKGYPTPMTGVVRNVFEAVLESTKPTIAAINGVALGAGLELAMACDIRLAASHARLGLPEAKRGMGANFGSVMLPRLVNRGIALDLLYSGRTVDATEAQRIGLVTQVFAEDVFASKALEYAVELSENAPLTLQRYKQMALKGWEMSIHAALRLNVGPNPYTSEDRAEGVRAFLEKRKPQWQGR</sequence>
<proteinExistence type="inferred from homology"/>
<dbReference type="AlphaFoldDB" id="A0A5E7CG51"/>
<gene>
    <name evidence="4" type="primary">crt_5</name>
    <name evidence="4" type="ORF">PS833_02869</name>
</gene>
<comment type="similarity">
    <text evidence="1 3">Belongs to the enoyl-CoA hydratase/isomerase family.</text>
</comment>
<dbReference type="PROSITE" id="PS00166">
    <property type="entry name" value="ENOYL_COA_HYDRATASE"/>
    <property type="match status" value="1"/>
</dbReference>
<reference evidence="4 5" key="1">
    <citation type="submission" date="2019-09" db="EMBL/GenBank/DDBJ databases">
        <authorList>
            <person name="Chandra G."/>
            <person name="Truman W A."/>
        </authorList>
    </citation>
    <scope>NUCLEOTIDE SEQUENCE [LARGE SCALE GENOMIC DNA]</scope>
    <source>
        <strain evidence="4">PS833</strain>
    </source>
</reference>
<name>A0A5E7CG51_PSEFL</name>
<dbReference type="GO" id="GO:0006635">
    <property type="term" value="P:fatty acid beta-oxidation"/>
    <property type="evidence" value="ECO:0007669"/>
    <property type="project" value="TreeGrafter"/>
</dbReference>
<evidence type="ECO:0000313" key="5">
    <source>
        <dbReference type="Proteomes" id="UP000409037"/>
    </source>
</evidence>
<evidence type="ECO:0000256" key="2">
    <source>
        <dbReference type="ARBA" id="ARBA00023239"/>
    </source>
</evidence>